<name>X1I853_9ZZZZ</name>
<organism evidence="3">
    <name type="scientific">marine sediment metagenome</name>
    <dbReference type="NCBI Taxonomy" id="412755"/>
    <lineage>
        <taxon>unclassified sequences</taxon>
        <taxon>metagenomes</taxon>
        <taxon>ecological metagenomes</taxon>
    </lineage>
</organism>
<protein>
    <recommendedName>
        <fullName evidence="2">DUF6754 domain-containing protein</fullName>
    </recommendedName>
</protein>
<reference evidence="3" key="1">
    <citation type="journal article" date="2014" name="Front. Microbiol.">
        <title>High frequency of phylogenetically diverse reductive dehalogenase-homologous genes in deep subseafloor sedimentary metagenomes.</title>
        <authorList>
            <person name="Kawai M."/>
            <person name="Futagami T."/>
            <person name="Toyoda A."/>
            <person name="Takaki Y."/>
            <person name="Nishi S."/>
            <person name="Hori S."/>
            <person name="Arai W."/>
            <person name="Tsubouchi T."/>
            <person name="Morono Y."/>
            <person name="Uchiyama I."/>
            <person name="Ito T."/>
            <person name="Fujiyama A."/>
            <person name="Inagaki F."/>
            <person name="Takami H."/>
        </authorList>
    </citation>
    <scope>NUCLEOTIDE SEQUENCE</scope>
    <source>
        <strain evidence="3">Expedition CK06-06</strain>
    </source>
</reference>
<keyword evidence="1" id="KW-0472">Membrane</keyword>
<dbReference type="Pfam" id="PF20539">
    <property type="entry name" value="DUF6754"/>
    <property type="match status" value="1"/>
</dbReference>
<evidence type="ECO:0000313" key="3">
    <source>
        <dbReference type="EMBL" id="GAH62289.1"/>
    </source>
</evidence>
<feature type="domain" description="DUF6754" evidence="2">
    <location>
        <begin position="4"/>
        <end position="77"/>
    </location>
</feature>
<keyword evidence="1" id="KW-0812">Transmembrane</keyword>
<proteinExistence type="predicted"/>
<evidence type="ECO:0000259" key="2">
    <source>
        <dbReference type="Pfam" id="PF20539"/>
    </source>
</evidence>
<sequence>FNRLKAFQVGGLTNTYQVPFFVAACDYTLIGDEMLAAGAYLSGDPEQISTIATEDVFKILFVAIILIGAVLTAAGSNAILSLLGI</sequence>
<feature type="transmembrane region" description="Helical" evidence="1">
    <location>
        <begin position="59"/>
        <end position="83"/>
    </location>
</feature>
<comment type="caution">
    <text evidence="3">The sequence shown here is derived from an EMBL/GenBank/DDBJ whole genome shotgun (WGS) entry which is preliminary data.</text>
</comment>
<dbReference type="InterPro" id="IPR046642">
    <property type="entry name" value="DUF6754"/>
</dbReference>
<accession>X1I853</accession>
<dbReference type="EMBL" id="BARU01032891">
    <property type="protein sequence ID" value="GAH62289.1"/>
    <property type="molecule type" value="Genomic_DNA"/>
</dbReference>
<evidence type="ECO:0000256" key="1">
    <source>
        <dbReference type="SAM" id="Phobius"/>
    </source>
</evidence>
<keyword evidence="1" id="KW-1133">Transmembrane helix</keyword>
<dbReference type="AlphaFoldDB" id="X1I853"/>
<gene>
    <name evidence="3" type="ORF">S03H2_51808</name>
</gene>
<feature type="non-terminal residue" evidence="3">
    <location>
        <position position="1"/>
    </location>
</feature>